<name>A0A174U685_9BACE</name>
<evidence type="ECO:0000313" key="3">
    <source>
        <dbReference type="Proteomes" id="UP000095606"/>
    </source>
</evidence>
<sequence>MGEAVKHGAITFLNMMSQFATPYYCIMFVHHTVAFIPLVIMPCIIKESLKMKTEALKQGGGKKIPPLE</sequence>
<keyword evidence="1" id="KW-0472">Membrane</keyword>
<accession>A0A3E5G528</accession>
<keyword evidence="1" id="KW-0812">Transmembrane</keyword>
<dbReference type="EMBL" id="CZAE01000028">
    <property type="protein sequence ID" value="CUQ15617.1"/>
    <property type="molecule type" value="Genomic_DNA"/>
</dbReference>
<reference evidence="2 3" key="1">
    <citation type="submission" date="2015-09" db="EMBL/GenBank/DDBJ databases">
        <authorList>
            <consortium name="Pathogen Informatics"/>
        </authorList>
    </citation>
    <scope>NUCLEOTIDE SEQUENCE [LARGE SCALE GENOMIC DNA]</scope>
    <source>
        <strain evidence="2 3">2789STDY5834846</strain>
    </source>
</reference>
<evidence type="ECO:0000313" key="2">
    <source>
        <dbReference type="EMBL" id="CUQ15617.1"/>
    </source>
</evidence>
<proteinExistence type="predicted"/>
<protein>
    <submittedName>
        <fullName evidence="2">Uncharacterized protein</fullName>
    </submittedName>
</protein>
<gene>
    <name evidence="2" type="ORF">ERS852461_04388</name>
</gene>
<dbReference type="Proteomes" id="UP000095606">
    <property type="component" value="Unassembled WGS sequence"/>
</dbReference>
<evidence type="ECO:0000256" key="1">
    <source>
        <dbReference type="SAM" id="Phobius"/>
    </source>
</evidence>
<dbReference type="AlphaFoldDB" id="A0A174U685"/>
<keyword evidence="1" id="KW-1133">Transmembrane helix</keyword>
<accession>A0A174U685</accession>
<organism evidence="2 3">
    <name type="scientific">Bacteroides faecis</name>
    <dbReference type="NCBI Taxonomy" id="674529"/>
    <lineage>
        <taxon>Bacteria</taxon>
        <taxon>Pseudomonadati</taxon>
        <taxon>Bacteroidota</taxon>
        <taxon>Bacteroidia</taxon>
        <taxon>Bacteroidales</taxon>
        <taxon>Bacteroidaceae</taxon>
        <taxon>Bacteroides</taxon>
    </lineage>
</organism>
<feature type="transmembrane region" description="Helical" evidence="1">
    <location>
        <begin position="21"/>
        <end position="45"/>
    </location>
</feature>